<proteinExistence type="predicted"/>
<dbReference type="Proteomes" id="UP000002277">
    <property type="component" value="Chromosome 3"/>
</dbReference>
<reference evidence="1" key="3">
    <citation type="submission" date="2025-09" db="UniProtKB">
        <authorList>
            <consortium name="Ensembl"/>
        </authorList>
    </citation>
    <scope>IDENTIFICATION</scope>
</reference>
<organism evidence="1 2">
    <name type="scientific">Pan troglodytes</name>
    <name type="common">Chimpanzee</name>
    <dbReference type="NCBI Taxonomy" id="9598"/>
    <lineage>
        <taxon>Eukaryota</taxon>
        <taxon>Metazoa</taxon>
        <taxon>Chordata</taxon>
        <taxon>Craniata</taxon>
        <taxon>Vertebrata</taxon>
        <taxon>Euteleostomi</taxon>
        <taxon>Mammalia</taxon>
        <taxon>Eutheria</taxon>
        <taxon>Euarchontoglires</taxon>
        <taxon>Primates</taxon>
        <taxon>Haplorrhini</taxon>
        <taxon>Catarrhini</taxon>
        <taxon>Hominidae</taxon>
        <taxon>Pan</taxon>
    </lineage>
</organism>
<evidence type="ECO:0000313" key="2">
    <source>
        <dbReference type="Proteomes" id="UP000002277"/>
    </source>
</evidence>
<sequence length="93" mass="9912">ILLSMTGENMIISLTGAACLPLNARSCKVQGQKDSPTGGPLVTLGSRGIMEKWKAKGPTQGVSCVWKLARVMGLILGWASVFRTLNADLHVLF</sequence>
<reference evidence="1 2" key="1">
    <citation type="journal article" date="2005" name="Nature">
        <title>Initial sequence of the chimpanzee genome and comparison with the human genome.</title>
        <authorList>
            <consortium name="Chimpanzee sequencing and analysis consortium"/>
        </authorList>
    </citation>
    <scope>NUCLEOTIDE SEQUENCE [LARGE SCALE GENOMIC DNA]</scope>
</reference>
<accession>A0A2I3RHA2</accession>
<dbReference type="InParanoid" id="A0A2I3RHA2"/>
<dbReference type="AlphaFoldDB" id="A0A2I3RHA2"/>
<dbReference type="Ensembl" id="ENSPTRT00000100462.1">
    <property type="protein sequence ID" value="ENSPTRP00000064034.1"/>
    <property type="gene ID" value="ENSPTRG00000049726.1"/>
</dbReference>
<dbReference type="EMBL" id="AACZ04048260">
    <property type="status" value="NOT_ANNOTATED_CDS"/>
    <property type="molecule type" value="Genomic_DNA"/>
</dbReference>
<name>A0A2I3RHA2_PANTR</name>
<reference evidence="1" key="2">
    <citation type="submission" date="2025-08" db="UniProtKB">
        <authorList>
            <consortium name="Ensembl"/>
        </authorList>
    </citation>
    <scope>IDENTIFICATION</scope>
</reference>
<dbReference type="GeneTree" id="ENSGT00910000148908"/>
<keyword evidence="2" id="KW-1185">Reference proteome</keyword>
<evidence type="ECO:0000313" key="1">
    <source>
        <dbReference type="Ensembl" id="ENSPTRP00000064034.1"/>
    </source>
</evidence>
<protein>
    <submittedName>
        <fullName evidence="1">Uncharacterized protein</fullName>
    </submittedName>
</protein>
<dbReference type="Bgee" id="ENSPTRG00000049726">
    <property type="expression patterns" value="Expressed in temporal lobe and 4 other cell types or tissues"/>
</dbReference>